<evidence type="ECO:0000313" key="17">
    <source>
        <dbReference type="EMBL" id="GIY05944.1"/>
    </source>
</evidence>
<feature type="binding site" evidence="14">
    <location>
        <position position="76"/>
    </location>
    <ligand>
        <name>Mg(2+)</name>
        <dbReference type="ChEBI" id="CHEBI:18420"/>
        <label>1</label>
        <note>catalytic</note>
    </ligand>
</feature>
<dbReference type="Proteomes" id="UP001054945">
    <property type="component" value="Unassembled WGS sequence"/>
</dbReference>
<evidence type="ECO:0000313" key="18">
    <source>
        <dbReference type="Proteomes" id="UP001054945"/>
    </source>
</evidence>
<gene>
    <name evidence="17" type="primary">THG1L</name>
    <name evidence="17" type="ORF">CEXT_515121</name>
</gene>
<feature type="domain" description="Thg1 C-terminal" evidence="16">
    <location>
        <begin position="138"/>
        <end position="222"/>
    </location>
</feature>
<comment type="caution">
    <text evidence="17">The sequence shown here is derived from an EMBL/GenBank/DDBJ whole genome shotgun (WGS) entry which is preliminary data.</text>
</comment>
<protein>
    <recommendedName>
        <fullName evidence="12">tRNA(His) guanylyltransferase</fullName>
        <ecNumber evidence="12">2.7.7.79</ecNumber>
    </recommendedName>
    <alternativeName>
        <fullName evidence="12">tRNA-histidine guanylyltransferase</fullName>
    </alternativeName>
</protein>
<feature type="binding site" evidence="14">
    <location>
        <position position="76"/>
    </location>
    <ligand>
        <name>Mg(2+)</name>
        <dbReference type="ChEBI" id="CHEBI:18420"/>
        <label>2</label>
        <note>catalytic</note>
    </ligand>
</feature>
<feature type="binding site" evidence="13">
    <location>
        <begin position="75"/>
        <end position="76"/>
    </location>
    <ligand>
        <name>GTP</name>
        <dbReference type="ChEBI" id="CHEBI:37565"/>
    </ligand>
</feature>
<keyword evidence="18" id="KW-1185">Reference proteome</keyword>
<keyword evidence="5 12" id="KW-0479">Metal-binding</keyword>
<keyword evidence="6 12" id="KW-0547">Nucleotide-binding</keyword>
<evidence type="ECO:0000256" key="6">
    <source>
        <dbReference type="ARBA" id="ARBA00022741"/>
    </source>
</evidence>
<evidence type="ECO:0000256" key="7">
    <source>
        <dbReference type="ARBA" id="ARBA00022842"/>
    </source>
</evidence>
<dbReference type="Gene3D" id="3.30.70.3000">
    <property type="match status" value="1"/>
</dbReference>
<dbReference type="EMBL" id="BPLR01005906">
    <property type="protein sequence ID" value="GIY05944.1"/>
    <property type="molecule type" value="Genomic_DNA"/>
</dbReference>
<evidence type="ECO:0000259" key="15">
    <source>
        <dbReference type="Pfam" id="PF04446"/>
    </source>
</evidence>
<dbReference type="InterPro" id="IPR038469">
    <property type="entry name" value="tRNAHis_GuaTrfase_Thg1_sf"/>
</dbReference>
<evidence type="ECO:0000256" key="9">
    <source>
        <dbReference type="ARBA" id="ARBA00047281"/>
    </source>
</evidence>
<dbReference type="GO" id="GO:0008193">
    <property type="term" value="F:tRNA guanylyltransferase activity"/>
    <property type="evidence" value="ECO:0007669"/>
    <property type="project" value="UniProtKB-UniRule"/>
</dbReference>
<feature type="binding site" evidence="14">
    <location>
        <position position="29"/>
    </location>
    <ligand>
        <name>Mg(2+)</name>
        <dbReference type="ChEBI" id="CHEBI:18420"/>
        <label>1</label>
        <note>catalytic</note>
    </ligand>
</feature>
<keyword evidence="2 12" id="KW-0808">Transferase</keyword>
<accession>A0AAV4Q967</accession>
<dbReference type="GO" id="GO:0006400">
    <property type="term" value="P:tRNA modification"/>
    <property type="evidence" value="ECO:0007669"/>
    <property type="project" value="UniProtKB-UniRule"/>
</dbReference>
<comment type="function">
    <text evidence="10">Adds a GMP to the 5'-end of tRNA(His) after transcription and RNase P cleavage. This step is essential for proper recognition of the tRNA and for the fidelity of protein synthesis. Also functions as a guanyl-nucleotide exchange factor/GEF for the MFN1 and MFN2 mitofusins thereby regulating mitochondrial fusion. By regulating both mitochondrial dynamics and bioenergetic function, it contributes to cell survival following oxidative stress.</text>
</comment>
<evidence type="ECO:0000256" key="4">
    <source>
        <dbReference type="ARBA" id="ARBA00022695"/>
    </source>
</evidence>
<evidence type="ECO:0000256" key="8">
    <source>
        <dbReference type="ARBA" id="ARBA00023134"/>
    </source>
</evidence>
<dbReference type="PANTHER" id="PTHR12729">
    <property type="entry name" value="TRNA(HIS) GUANYLYLTRANSFERASE-RELATED"/>
    <property type="match status" value="1"/>
</dbReference>
<evidence type="ECO:0000256" key="2">
    <source>
        <dbReference type="ARBA" id="ARBA00022679"/>
    </source>
</evidence>
<evidence type="ECO:0000259" key="16">
    <source>
        <dbReference type="Pfam" id="PF14413"/>
    </source>
</evidence>
<feature type="binding site" evidence="13">
    <location>
        <begin position="29"/>
        <end position="34"/>
    </location>
    <ligand>
        <name>GTP</name>
        <dbReference type="ChEBI" id="CHEBI:37565"/>
    </ligand>
</feature>
<evidence type="ECO:0000256" key="13">
    <source>
        <dbReference type="PIRSR" id="PIRSR028980-1"/>
    </source>
</evidence>
<dbReference type="GO" id="GO:0000287">
    <property type="term" value="F:magnesium ion binding"/>
    <property type="evidence" value="ECO:0007669"/>
    <property type="project" value="UniProtKB-UniRule"/>
</dbReference>
<keyword evidence="3 12" id="KW-0819">tRNA processing</keyword>
<reference evidence="17 18" key="1">
    <citation type="submission" date="2021-06" db="EMBL/GenBank/DDBJ databases">
        <title>Caerostris extrusa draft genome.</title>
        <authorList>
            <person name="Kono N."/>
            <person name="Arakawa K."/>
        </authorList>
    </citation>
    <scope>NUCLEOTIDE SEQUENCE [LARGE SCALE GENOMIC DNA]</scope>
</reference>
<evidence type="ECO:0000256" key="3">
    <source>
        <dbReference type="ARBA" id="ARBA00022694"/>
    </source>
</evidence>
<evidence type="ECO:0000256" key="14">
    <source>
        <dbReference type="PIRSR" id="PIRSR028980-2"/>
    </source>
</evidence>
<keyword evidence="7 12" id="KW-0460">Magnesium</keyword>
<dbReference type="FunFam" id="3.30.70.3000:FF:000001">
    <property type="entry name" value="tRNA(His) guanylyltransferase"/>
    <property type="match status" value="1"/>
</dbReference>
<evidence type="ECO:0000256" key="12">
    <source>
        <dbReference type="PIRNR" id="PIRNR028980"/>
    </source>
</evidence>
<comment type="cofactor">
    <cofactor evidence="14">
        <name>Mg(2+)</name>
        <dbReference type="ChEBI" id="CHEBI:18420"/>
    </cofactor>
    <text evidence="14">Binds 2 magnesium ions per subunit.</text>
</comment>
<keyword evidence="4 12" id="KW-0548">Nucleotidyltransferase</keyword>
<evidence type="ECO:0000256" key="10">
    <source>
        <dbReference type="ARBA" id="ARBA00058346"/>
    </source>
</evidence>
<feature type="binding site" evidence="14">
    <location>
        <position position="30"/>
    </location>
    <ligand>
        <name>Mg(2+)</name>
        <dbReference type="ChEBI" id="CHEBI:18420"/>
        <label>1</label>
        <note>catalytic</note>
    </ligand>
</feature>
<keyword evidence="8 12" id="KW-0342">GTP-binding</keyword>
<dbReference type="InterPro" id="IPR007537">
    <property type="entry name" value="tRNAHis_GuaTrfase_Thg1"/>
</dbReference>
<name>A0AAV4Q967_CAEEX</name>
<evidence type="ECO:0000256" key="11">
    <source>
        <dbReference type="ARBA" id="ARBA00065710"/>
    </source>
</evidence>
<dbReference type="AlphaFoldDB" id="A0AAV4Q967"/>
<feature type="binding site" evidence="14">
    <location>
        <position position="29"/>
    </location>
    <ligand>
        <name>Mg(2+)</name>
        <dbReference type="ChEBI" id="CHEBI:18420"/>
        <label>2</label>
        <note>catalytic</note>
    </ligand>
</feature>
<dbReference type="EC" id="2.7.7.79" evidence="12"/>
<comment type="catalytic activity">
    <reaction evidence="9 12">
        <text>a 5'-end ribonucleotide-tRNA(His) + GTP + ATP + H2O = a 5'-end phospho-guanosine-ribonucleotide-tRNA(His) + AMP + 2 diphosphate + H(+)</text>
        <dbReference type="Rhea" id="RHEA:54564"/>
        <dbReference type="Rhea" id="RHEA-COMP:14193"/>
        <dbReference type="Rhea" id="RHEA-COMP:14917"/>
        <dbReference type="ChEBI" id="CHEBI:15377"/>
        <dbReference type="ChEBI" id="CHEBI:15378"/>
        <dbReference type="ChEBI" id="CHEBI:30616"/>
        <dbReference type="ChEBI" id="CHEBI:33019"/>
        <dbReference type="ChEBI" id="CHEBI:37565"/>
        <dbReference type="ChEBI" id="CHEBI:138282"/>
        <dbReference type="ChEBI" id="CHEBI:141847"/>
        <dbReference type="ChEBI" id="CHEBI:456215"/>
        <dbReference type="EC" id="2.7.7.79"/>
    </reaction>
</comment>
<organism evidence="17 18">
    <name type="scientific">Caerostris extrusa</name>
    <name type="common">Bark spider</name>
    <name type="synonym">Caerostris bankana</name>
    <dbReference type="NCBI Taxonomy" id="172846"/>
    <lineage>
        <taxon>Eukaryota</taxon>
        <taxon>Metazoa</taxon>
        <taxon>Ecdysozoa</taxon>
        <taxon>Arthropoda</taxon>
        <taxon>Chelicerata</taxon>
        <taxon>Arachnida</taxon>
        <taxon>Araneae</taxon>
        <taxon>Araneomorphae</taxon>
        <taxon>Entelegynae</taxon>
        <taxon>Araneoidea</taxon>
        <taxon>Araneidae</taxon>
        <taxon>Caerostris</taxon>
    </lineage>
</organism>
<feature type="domain" description="tRNAHis guanylyltransferase catalytic" evidence="15">
    <location>
        <begin position="6"/>
        <end position="135"/>
    </location>
</feature>
<sequence length="256" mass="30538">MAKSKFEYVKEFENLDIVCPNTWIVVRIDGKNFHKLSDMHKFKKPNDHRSLDLMNEAAKTVFKEINDIIFAYGQSDEYSFIFKRNTELYKRRSSKILTNVCSLFTSSFVFYWHQYFPDLKLLYPPSFDGRVVSYPTNKNLRDYLSWRQADCHINNLYNTTFWALVQQSSLTPKEAEELIRYTDSKEKNEILFSQFNINYNKEKEQFKKGTFIIRNKVHKEKVILDGYSENEGLYITFIDIIGNKFWEQNSHILGND</sequence>
<dbReference type="GO" id="GO:0005525">
    <property type="term" value="F:GTP binding"/>
    <property type="evidence" value="ECO:0007669"/>
    <property type="project" value="UniProtKB-UniRule"/>
</dbReference>
<dbReference type="Pfam" id="PF04446">
    <property type="entry name" value="Thg1"/>
    <property type="match status" value="1"/>
</dbReference>
<comment type="subunit">
    <text evidence="11">Homotetramer. Interacts with MFN1 and MFN2; functions as a guanyl-nucleotide exchange factor/GEF for MFN2 and also probably MFN1.</text>
</comment>
<evidence type="ECO:0000256" key="1">
    <source>
        <dbReference type="ARBA" id="ARBA00010113"/>
    </source>
</evidence>
<comment type="similarity">
    <text evidence="1 12">Belongs to the tRNA(His) guanylyltransferase family.</text>
</comment>
<dbReference type="Pfam" id="PF14413">
    <property type="entry name" value="Thg1C"/>
    <property type="match status" value="1"/>
</dbReference>
<proteinExistence type="inferred from homology"/>
<dbReference type="InterPro" id="IPR024956">
    <property type="entry name" value="tRNAHis_GuaTrfase_cat"/>
</dbReference>
<dbReference type="InterPro" id="IPR025845">
    <property type="entry name" value="Thg1_C_dom"/>
</dbReference>
<evidence type="ECO:0000256" key="5">
    <source>
        <dbReference type="ARBA" id="ARBA00022723"/>
    </source>
</evidence>
<dbReference type="PIRSF" id="PIRSF028980">
    <property type="entry name" value="tRNAHis_guanylyltransferase"/>
    <property type="match status" value="1"/>
</dbReference>
<dbReference type="PANTHER" id="PTHR12729:SF6">
    <property type="entry name" value="TRNA(HIS) GUANYLYLTRANSFERASE-RELATED"/>
    <property type="match status" value="1"/>
</dbReference>